<reference evidence="2 3" key="1">
    <citation type="journal article" date="2016" name="PLoS Pathog.">
        <title>Biosynthesis of antibiotic leucinostatins in bio-control fungus Purpureocillium lilacinum and their inhibition on phytophthora revealed by genome mining.</title>
        <authorList>
            <person name="Wang G."/>
            <person name="Liu Z."/>
            <person name="Lin R."/>
            <person name="Li E."/>
            <person name="Mao Z."/>
            <person name="Ling J."/>
            <person name="Yang Y."/>
            <person name="Yin W.B."/>
            <person name="Xie B."/>
        </authorList>
    </citation>
    <scope>NUCLEOTIDE SEQUENCE [LARGE SCALE GENOMIC DNA]</scope>
    <source>
        <strain evidence="2">170</strain>
    </source>
</reference>
<dbReference type="GO" id="GO:0047632">
    <property type="term" value="F:agmatine deiminase activity"/>
    <property type="evidence" value="ECO:0007669"/>
    <property type="project" value="TreeGrafter"/>
</dbReference>
<accession>A0A179EYP4</accession>
<dbReference type="EMBL" id="LSBJ02000027">
    <property type="protein sequence ID" value="OAQ58316.1"/>
    <property type="molecule type" value="Genomic_DNA"/>
</dbReference>
<dbReference type="GeneID" id="28853768"/>
<dbReference type="GO" id="GO:0004668">
    <property type="term" value="F:protein-arginine deiminase activity"/>
    <property type="evidence" value="ECO:0007669"/>
    <property type="project" value="InterPro"/>
</dbReference>
<dbReference type="STRING" id="1380566.A0A179EYP4"/>
<name>A0A179EYP4_METCM</name>
<dbReference type="PANTHER" id="PTHR31377">
    <property type="entry name" value="AGMATINE DEIMINASE-RELATED"/>
    <property type="match status" value="1"/>
</dbReference>
<dbReference type="AlphaFoldDB" id="A0A179EYP4"/>
<dbReference type="SUPFAM" id="SSF55909">
    <property type="entry name" value="Pentein"/>
    <property type="match status" value="1"/>
</dbReference>
<sequence>MLFRTVIMANAVTAAFFRPAEWEKQSQVIMAWPSAENDAYEGKSDLDSATRDVSAIAESVALFEPVTLLVTEDRYEEAETRFKNSSGKIHVKAIQGYPKLDLWMRDMAPTFVVNDDDNDAKLYGVDFNFNGWGNKYPVGQCLSLAAKILYDMHTPGTKSSLVTEGGSLEVDGEGTLVITESSILIDNRNPGKSRQDVEAELRRTLGIEKFIWIPGRKGLEVTDGHIDGLARFVSPGHVVLSKPSKLDDSVWTKIYDEAYDILYNATDAKGRQLKITEITEADMYAVGMDPKILKDIESGEQDSPAYNYVNYLLVNGGVIFPQFGDKKADAAALKTIRGLYKDREVEPVYIEDLPFLGGGIHCSTQEVPVPKN</sequence>
<proteinExistence type="predicted"/>
<organism evidence="2 3">
    <name type="scientific">Pochonia chlamydosporia 170</name>
    <dbReference type="NCBI Taxonomy" id="1380566"/>
    <lineage>
        <taxon>Eukaryota</taxon>
        <taxon>Fungi</taxon>
        <taxon>Dikarya</taxon>
        <taxon>Ascomycota</taxon>
        <taxon>Pezizomycotina</taxon>
        <taxon>Sordariomycetes</taxon>
        <taxon>Hypocreomycetidae</taxon>
        <taxon>Hypocreales</taxon>
        <taxon>Clavicipitaceae</taxon>
        <taxon>Pochonia</taxon>
    </lineage>
</organism>
<dbReference type="InterPro" id="IPR007466">
    <property type="entry name" value="Peptidyl-Arg-deiminase_porph"/>
</dbReference>
<dbReference type="GO" id="GO:0009446">
    <property type="term" value="P:putrescine biosynthetic process"/>
    <property type="evidence" value="ECO:0007669"/>
    <property type="project" value="InterPro"/>
</dbReference>
<dbReference type="RefSeq" id="XP_018136493.1">
    <property type="nucleotide sequence ID" value="XM_018289774.1"/>
</dbReference>
<dbReference type="Pfam" id="PF04371">
    <property type="entry name" value="PAD_porph"/>
    <property type="match status" value="1"/>
</dbReference>
<dbReference type="KEGG" id="pchm:VFPPC_11654"/>
<keyword evidence="1" id="KW-0378">Hydrolase</keyword>
<dbReference type="Gene3D" id="3.75.10.10">
    <property type="entry name" value="L-arginine/glycine Amidinotransferase, Chain A"/>
    <property type="match status" value="1"/>
</dbReference>
<dbReference type="OrthoDB" id="544103at2759"/>
<gene>
    <name evidence="2" type="ORF">VFPPC_11654</name>
</gene>
<protein>
    <submittedName>
        <fullName evidence="2">Agmatine deiminase</fullName>
    </submittedName>
</protein>
<evidence type="ECO:0000313" key="3">
    <source>
        <dbReference type="Proteomes" id="UP000078397"/>
    </source>
</evidence>
<dbReference type="PANTHER" id="PTHR31377:SF0">
    <property type="entry name" value="AGMATINE DEIMINASE-RELATED"/>
    <property type="match status" value="1"/>
</dbReference>
<keyword evidence="3" id="KW-1185">Reference proteome</keyword>
<evidence type="ECO:0000256" key="1">
    <source>
        <dbReference type="ARBA" id="ARBA00022801"/>
    </source>
</evidence>
<dbReference type="Proteomes" id="UP000078397">
    <property type="component" value="Unassembled WGS sequence"/>
</dbReference>
<comment type="caution">
    <text evidence="2">The sequence shown here is derived from an EMBL/GenBank/DDBJ whole genome shotgun (WGS) entry which is preliminary data.</text>
</comment>
<evidence type="ECO:0000313" key="2">
    <source>
        <dbReference type="EMBL" id="OAQ58316.1"/>
    </source>
</evidence>